<gene>
    <name evidence="2" type="ORF">HNR70_001311</name>
</gene>
<protein>
    <submittedName>
        <fullName evidence="2">SAM-dependent methyltransferase</fullName>
    </submittedName>
</protein>
<dbReference type="GO" id="GO:0032259">
    <property type="term" value="P:methylation"/>
    <property type="evidence" value="ECO:0007669"/>
    <property type="project" value="UniProtKB-KW"/>
</dbReference>
<dbReference type="SUPFAM" id="SSF53335">
    <property type="entry name" value="S-adenosyl-L-methionine-dependent methyltransferases"/>
    <property type="match status" value="1"/>
</dbReference>
<reference evidence="2 3" key="1">
    <citation type="submission" date="2020-08" db="EMBL/GenBank/DDBJ databases">
        <title>Sequencing the genomes of 1000 actinobacteria strains.</title>
        <authorList>
            <person name="Klenk H.-P."/>
        </authorList>
    </citation>
    <scope>NUCLEOTIDE SEQUENCE [LARGE SCALE GENOMIC DNA]</scope>
    <source>
        <strain evidence="2 3">DSM 28796</strain>
    </source>
</reference>
<dbReference type="InterPro" id="IPR052939">
    <property type="entry name" value="23S_rRNA_MeTrnsfrase_RlmA"/>
</dbReference>
<dbReference type="AlphaFoldDB" id="A0A841AEI4"/>
<evidence type="ECO:0000313" key="2">
    <source>
        <dbReference type="EMBL" id="MBB5831498.1"/>
    </source>
</evidence>
<dbReference type="Gene3D" id="3.40.50.150">
    <property type="entry name" value="Vaccinia Virus protein VP39"/>
    <property type="match status" value="1"/>
</dbReference>
<dbReference type="InterPro" id="IPR013216">
    <property type="entry name" value="Methyltransf_11"/>
</dbReference>
<dbReference type="PANTHER" id="PTHR43460:SF1">
    <property type="entry name" value="METHYLTRANSFERASE TYPE 11 DOMAIN-CONTAINING PROTEIN"/>
    <property type="match status" value="1"/>
</dbReference>
<keyword evidence="3" id="KW-1185">Reference proteome</keyword>
<keyword evidence="2" id="KW-0808">Transferase</keyword>
<proteinExistence type="predicted"/>
<dbReference type="PANTHER" id="PTHR43460">
    <property type="entry name" value="METHYLTRANSFERASE"/>
    <property type="match status" value="1"/>
</dbReference>
<evidence type="ECO:0000313" key="3">
    <source>
        <dbReference type="Proteomes" id="UP000588158"/>
    </source>
</evidence>
<dbReference type="InterPro" id="IPR029063">
    <property type="entry name" value="SAM-dependent_MTases_sf"/>
</dbReference>
<feature type="domain" description="Methyltransferase type 11" evidence="1">
    <location>
        <begin position="54"/>
        <end position="143"/>
    </location>
</feature>
<dbReference type="Proteomes" id="UP000588158">
    <property type="component" value="Unassembled WGS sequence"/>
</dbReference>
<keyword evidence="2" id="KW-0489">Methyltransferase</keyword>
<sequence length="276" mass="30464">MSTDEQELQRWRDALAEQPTGWDFSTLTGFREEEPPWRWRTAVENLSQKADRVLDLGTGGGEVLASLADALPEGTVATEGWAPNLPIARERLVPLGIEVVEHDSEAPGARLPFEDDSFDLILSRHEAFAPADVARVLRPSGAFLTQQVGGDDLREVREAFGLGDPHADVTLESMVHDLVAAGLRVDRSHAFHGRYEFDDMSSLLGYLRRAPWDAPEDLDVDRHREALERLAAQMQDGPLIATVSRFVILARAPEAPDAGRVDFSALTGQDLEVPRV</sequence>
<name>A0A841AEI4_9MICO</name>
<organism evidence="2 3">
    <name type="scientific">Brachybacterium aquaticum</name>
    <dbReference type="NCBI Taxonomy" id="1432564"/>
    <lineage>
        <taxon>Bacteria</taxon>
        <taxon>Bacillati</taxon>
        <taxon>Actinomycetota</taxon>
        <taxon>Actinomycetes</taxon>
        <taxon>Micrococcales</taxon>
        <taxon>Dermabacteraceae</taxon>
        <taxon>Brachybacterium</taxon>
    </lineage>
</organism>
<evidence type="ECO:0000259" key="1">
    <source>
        <dbReference type="Pfam" id="PF08241"/>
    </source>
</evidence>
<dbReference type="GO" id="GO:0008757">
    <property type="term" value="F:S-adenosylmethionine-dependent methyltransferase activity"/>
    <property type="evidence" value="ECO:0007669"/>
    <property type="project" value="InterPro"/>
</dbReference>
<accession>A0A841AEI4</accession>
<dbReference type="EMBL" id="JACHLZ010000001">
    <property type="protein sequence ID" value="MBB5831498.1"/>
    <property type="molecule type" value="Genomic_DNA"/>
</dbReference>
<dbReference type="Pfam" id="PF08241">
    <property type="entry name" value="Methyltransf_11"/>
    <property type="match status" value="1"/>
</dbReference>
<dbReference type="RefSeq" id="WP_184324954.1">
    <property type="nucleotide sequence ID" value="NZ_JACHLZ010000001.1"/>
</dbReference>
<comment type="caution">
    <text evidence="2">The sequence shown here is derived from an EMBL/GenBank/DDBJ whole genome shotgun (WGS) entry which is preliminary data.</text>
</comment>
<dbReference type="CDD" id="cd02440">
    <property type="entry name" value="AdoMet_MTases"/>
    <property type="match status" value="1"/>
</dbReference>